<comment type="caution">
    <text evidence="8">The sequence shown here is derived from an EMBL/GenBank/DDBJ whole genome shotgun (WGS) entry which is preliminary data.</text>
</comment>
<dbReference type="Pfam" id="PF17380">
    <property type="entry name" value="DUF5401"/>
    <property type="match status" value="1"/>
</dbReference>
<evidence type="ECO:0000256" key="5">
    <source>
        <dbReference type="ARBA" id="ARBA00023242"/>
    </source>
</evidence>
<feature type="compositionally biased region" description="Basic residues" evidence="6">
    <location>
        <begin position="133"/>
        <end position="150"/>
    </location>
</feature>
<dbReference type="Proteomes" id="UP001331761">
    <property type="component" value="Unassembled WGS sequence"/>
</dbReference>
<feature type="region of interest" description="Disordered" evidence="6">
    <location>
        <begin position="929"/>
        <end position="953"/>
    </location>
</feature>
<dbReference type="SMART" id="SM00338">
    <property type="entry name" value="BRLZ"/>
    <property type="match status" value="1"/>
</dbReference>
<keyword evidence="2" id="KW-0805">Transcription regulation</keyword>
<feature type="region of interest" description="Disordered" evidence="6">
    <location>
        <begin position="632"/>
        <end position="708"/>
    </location>
</feature>
<dbReference type="PANTHER" id="PTHR11988">
    <property type="entry name" value="THYROTROPH EMBRYONIC FACTOR RELATED"/>
    <property type="match status" value="1"/>
</dbReference>
<dbReference type="CDD" id="cd14695">
    <property type="entry name" value="bZIP_HLF"/>
    <property type="match status" value="1"/>
</dbReference>
<keyword evidence="3" id="KW-0238">DNA-binding</keyword>
<feature type="compositionally biased region" description="Polar residues" evidence="6">
    <location>
        <begin position="940"/>
        <end position="953"/>
    </location>
</feature>
<evidence type="ECO:0000256" key="6">
    <source>
        <dbReference type="SAM" id="MobiDB-lite"/>
    </source>
</evidence>
<dbReference type="GO" id="GO:0008061">
    <property type="term" value="F:chitin binding"/>
    <property type="evidence" value="ECO:0007669"/>
    <property type="project" value="InterPro"/>
</dbReference>
<feature type="region of interest" description="Disordered" evidence="6">
    <location>
        <begin position="740"/>
        <end position="827"/>
    </location>
</feature>
<proteinExistence type="predicted"/>
<dbReference type="SUPFAM" id="SSF57625">
    <property type="entry name" value="Invertebrate chitin-binding proteins"/>
    <property type="match status" value="1"/>
</dbReference>
<feature type="compositionally biased region" description="Basic and acidic residues" evidence="6">
    <location>
        <begin position="756"/>
        <end position="827"/>
    </location>
</feature>
<feature type="domain" description="BZIP" evidence="7">
    <location>
        <begin position="128"/>
        <end position="191"/>
    </location>
</feature>
<feature type="compositionally biased region" description="Basic and acidic residues" evidence="6">
    <location>
        <begin position="116"/>
        <end position="129"/>
    </location>
</feature>
<dbReference type="PROSITE" id="PS50217">
    <property type="entry name" value="BZIP"/>
    <property type="match status" value="1"/>
</dbReference>
<feature type="compositionally biased region" description="Basic and acidic residues" evidence="6">
    <location>
        <begin position="740"/>
        <end position="749"/>
    </location>
</feature>
<dbReference type="PANTHER" id="PTHR11988:SF27">
    <property type="entry name" value="GH27708P"/>
    <property type="match status" value="1"/>
</dbReference>
<keyword evidence="4" id="KW-0804">Transcription</keyword>
<dbReference type="GO" id="GO:0000978">
    <property type="term" value="F:RNA polymerase II cis-regulatory region sequence-specific DNA binding"/>
    <property type="evidence" value="ECO:0007669"/>
    <property type="project" value="TreeGrafter"/>
</dbReference>
<dbReference type="EMBL" id="WIXE01012486">
    <property type="protein sequence ID" value="KAK5975884.1"/>
    <property type="molecule type" value="Genomic_DNA"/>
</dbReference>
<feature type="region of interest" description="Disordered" evidence="6">
    <location>
        <begin position="107"/>
        <end position="154"/>
    </location>
</feature>
<dbReference type="GO" id="GO:0005634">
    <property type="term" value="C:nucleus"/>
    <property type="evidence" value="ECO:0007669"/>
    <property type="project" value="UniProtKB-SubCell"/>
</dbReference>
<name>A0AAN8IIF0_TRICO</name>
<protein>
    <recommendedName>
        <fullName evidence="7">BZIP domain-containing protein</fullName>
    </recommendedName>
</protein>
<dbReference type="InterPro" id="IPR040223">
    <property type="entry name" value="PAR_bZIP"/>
</dbReference>
<evidence type="ECO:0000256" key="1">
    <source>
        <dbReference type="ARBA" id="ARBA00004123"/>
    </source>
</evidence>
<dbReference type="AlphaFoldDB" id="A0AAN8IIF0"/>
<evidence type="ECO:0000313" key="9">
    <source>
        <dbReference type="Proteomes" id="UP001331761"/>
    </source>
</evidence>
<reference evidence="8 9" key="1">
    <citation type="submission" date="2019-10" db="EMBL/GenBank/DDBJ databases">
        <title>Assembly and Annotation for the nematode Trichostrongylus colubriformis.</title>
        <authorList>
            <person name="Martin J."/>
        </authorList>
    </citation>
    <scope>NUCLEOTIDE SEQUENCE [LARGE SCALE GENOMIC DNA]</scope>
    <source>
        <strain evidence="8">G859</strain>
        <tissue evidence="8">Whole worm</tissue>
    </source>
</reference>
<accession>A0AAN8IIF0</accession>
<keyword evidence="9" id="KW-1185">Reference proteome</keyword>
<dbReference type="InterPro" id="IPR046347">
    <property type="entry name" value="bZIP_sf"/>
</dbReference>
<keyword evidence="5" id="KW-0539">Nucleus</keyword>
<dbReference type="InterPro" id="IPR004827">
    <property type="entry name" value="bZIP"/>
</dbReference>
<dbReference type="SUPFAM" id="SSF57959">
    <property type="entry name" value="Leucine zipper domain"/>
    <property type="match status" value="1"/>
</dbReference>
<evidence type="ECO:0000313" key="8">
    <source>
        <dbReference type="EMBL" id="KAK5975884.1"/>
    </source>
</evidence>
<organism evidence="8 9">
    <name type="scientific">Trichostrongylus colubriformis</name>
    <name type="common">Black scour worm</name>
    <dbReference type="NCBI Taxonomy" id="6319"/>
    <lineage>
        <taxon>Eukaryota</taxon>
        <taxon>Metazoa</taxon>
        <taxon>Ecdysozoa</taxon>
        <taxon>Nematoda</taxon>
        <taxon>Chromadorea</taxon>
        <taxon>Rhabditida</taxon>
        <taxon>Rhabditina</taxon>
        <taxon>Rhabditomorpha</taxon>
        <taxon>Strongyloidea</taxon>
        <taxon>Trichostrongylidae</taxon>
        <taxon>Trichostrongylus</taxon>
    </lineage>
</organism>
<comment type="subcellular location">
    <subcellularLocation>
        <location evidence="1">Nucleus</location>
    </subcellularLocation>
</comment>
<dbReference type="GO" id="GO:0000981">
    <property type="term" value="F:DNA-binding transcription factor activity, RNA polymerase II-specific"/>
    <property type="evidence" value="ECO:0007669"/>
    <property type="project" value="TreeGrafter"/>
</dbReference>
<gene>
    <name evidence="8" type="ORF">GCK32_007874</name>
</gene>
<dbReference type="InterPro" id="IPR036508">
    <property type="entry name" value="Chitin-bd_dom_sf"/>
</dbReference>
<evidence type="ECO:0000256" key="2">
    <source>
        <dbReference type="ARBA" id="ARBA00023015"/>
    </source>
</evidence>
<sequence>MASLRPHLGALLVSRTLVQVSLPGNVLSRAPCPRLTPCATPLACLTWHYAIVTYGLRNTVVIQSAITMLPAFAQTAFDPHTFAYTPYGYNPSLTTYGTPVSSMPPSYYQDTSYNKSESDSTPEEKKKDPMYLAKRHKNNLAAQKSRKIRRQREESITKTAELLRAENESLKSEIVQLREMITDLRKQLSSTCQAPVPTDPMRESGNKVITNKSTNADVVFTRERCDRTQFGLQPIRGQPSRYRQCGPNGRVWNVPCMPGALFDPLSKVCKEMAQASPTLHQKPVDARRRTEQETIPITEEFVFSTRRPKRPRPKTKGWLSTVPPVMSLPASYATTPLPTPSPLTSSNFPTALLPMATMPPPSTAHTAHPRPYSPVFTPPDRKIATFATAPPIHPTLWPASELTQSQRTMGEQPPNVHPDTLRPIPISESHMTKAYPISYAATNQGRIHPELTSKGIAIVEQTGNNQDNERDLLHELLRLVKAHQVAINGIQEENKASGTPVEILGGNRPGGTNTFGDQTEYLRHANELQKRIELDRIRLETQRQNEMFKQIVDQQERERLVQQELARQTEERIRKDRQEWERQQVKLRQIEERRKKEMEELERQRQIAQQIKEREENEGKEEQRQKKLMRLVEEDRKKEMDERERQQEIARQMEERRKKEREELERQQRTAWETEEKQRREREEKERQRQLARQIEEKQEKERQERERQQKIYLQIEEKQKAEREEREKKQKLAWQIEERQKKEEEDRRRQQKMAQEMEERQKKERAERERQQQIAKQIEERQKKEREEQERQQEIVRQTEERKKKEREEQEKQQQRELEEQERRTELELQRLEAERIRHEEEWRKMEELTRIEDRYGIIAAAPTIAGQDSEHENGFTSYGAATDLPNANMGGKMSAYNELESAVETNNIVYVTRAPATTPPTIVEWVTSPRSWRPSPDPNLNQPKWITTTTTESPSSVTYGCSLSDDCHFRYEQDLLCAHPTELPSSAVKSSASSVFGTPPPHTIYETIDSFPQDLLPFNRNTISQAHYETENVDIASPLIDPPFPRVQPYFTSPFNKQRDGSAEDFVGGFIKPVIKKIALDQAETFLDQILSDEVVKDDSTNTLRLSSNLSEDGWKAKSG</sequence>
<evidence type="ECO:0000259" key="7">
    <source>
        <dbReference type="PROSITE" id="PS50217"/>
    </source>
</evidence>
<evidence type="ECO:0000256" key="4">
    <source>
        <dbReference type="ARBA" id="ARBA00023163"/>
    </source>
</evidence>
<evidence type="ECO:0000256" key="3">
    <source>
        <dbReference type="ARBA" id="ARBA00023125"/>
    </source>
</evidence>